<sequence>MLDPTGRVVMVSGAGRGIGRKVVDTLLAAGFCVSAGLRSPRALPAHERLFSHTYEAESLDSAQAWIDATLARFGRLDGLVNAAGINPMARIEDADETAFDRMWEVNVKGPLRLIRLALPHLKAGGEGRVINLASLSGKRVANENAGYAMSKFALIALTQAVRREGWDHGIRATALCPGFVATDMTLHATHPRDRMTDPADVAALAEMLLRLPNTATIGELRVNCRFEALV</sequence>
<comment type="caution">
    <text evidence="2">The sequence shown here is derived from an EMBL/GenBank/DDBJ whole genome shotgun (WGS) entry which is preliminary data.</text>
</comment>
<protein>
    <submittedName>
        <fullName evidence="2">SDR family NAD(P)-dependent oxidoreductase</fullName>
    </submittedName>
</protein>
<organism evidence="2 3">
    <name type="scientific">Rhodovastum atsumiense</name>
    <dbReference type="NCBI Taxonomy" id="504468"/>
    <lineage>
        <taxon>Bacteria</taxon>
        <taxon>Pseudomonadati</taxon>
        <taxon>Pseudomonadota</taxon>
        <taxon>Alphaproteobacteria</taxon>
        <taxon>Acetobacterales</taxon>
        <taxon>Acetobacteraceae</taxon>
        <taxon>Rhodovastum</taxon>
    </lineage>
</organism>
<dbReference type="InterPro" id="IPR020904">
    <property type="entry name" value="Sc_DH/Rdtase_CS"/>
</dbReference>
<dbReference type="EMBL" id="VWPK01000041">
    <property type="protein sequence ID" value="KAA5609911.1"/>
    <property type="molecule type" value="Genomic_DNA"/>
</dbReference>
<dbReference type="Gene3D" id="3.40.50.720">
    <property type="entry name" value="NAD(P)-binding Rossmann-like Domain"/>
    <property type="match status" value="1"/>
</dbReference>
<reference evidence="2 3" key="1">
    <citation type="submission" date="2019-09" db="EMBL/GenBank/DDBJ databases">
        <title>Genome sequence of Rhodovastum atsumiense, a diverse member of the Acetobacteraceae family of non-sulfur purple photosynthetic bacteria.</title>
        <authorList>
            <person name="Meyer T."/>
            <person name="Kyndt J."/>
        </authorList>
    </citation>
    <scope>NUCLEOTIDE SEQUENCE [LARGE SCALE GENOMIC DNA]</scope>
    <source>
        <strain evidence="2 3">DSM 21279</strain>
    </source>
</reference>
<dbReference type="Proteomes" id="UP000325255">
    <property type="component" value="Unassembled WGS sequence"/>
</dbReference>
<name>A0A5M6INT3_9PROT</name>
<dbReference type="OrthoDB" id="9810734at2"/>
<dbReference type="PROSITE" id="PS00061">
    <property type="entry name" value="ADH_SHORT"/>
    <property type="match status" value="1"/>
</dbReference>
<evidence type="ECO:0000256" key="1">
    <source>
        <dbReference type="RuleBase" id="RU000363"/>
    </source>
</evidence>
<dbReference type="SUPFAM" id="SSF51735">
    <property type="entry name" value="NAD(P)-binding Rossmann-fold domains"/>
    <property type="match status" value="1"/>
</dbReference>
<evidence type="ECO:0000313" key="3">
    <source>
        <dbReference type="Proteomes" id="UP000325255"/>
    </source>
</evidence>
<dbReference type="InterPro" id="IPR002347">
    <property type="entry name" value="SDR_fam"/>
</dbReference>
<accession>A0A5M6INT3</accession>
<dbReference type="InterPro" id="IPR051911">
    <property type="entry name" value="SDR_oxidoreductase"/>
</dbReference>
<dbReference type="Pfam" id="PF00106">
    <property type="entry name" value="adh_short"/>
    <property type="match status" value="1"/>
</dbReference>
<comment type="similarity">
    <text evidence="1">Belongs to the short-chain dehydrogenases/reductases (SDR) family.</text>
</comment>
<evidence type="ECO:0000313" key="2">
    <source>
        <dbReference type="EMBL" id="KAA5609911.1"/>
    </source>
</evidence>
<proteinExistence type="inferred from homology"/>
<dbReference type="PRINTS" id="PR00081">
    <property type="entry name" value="GDHRDH"/>
</dbReference>
<dbReference type="PRINTS" id="PR00080">
    <property type="entry name" value="SDRFAMILY"/>
</dbReference>
<dbReference type="AlphaFoldDB" id="A0A5M6INT3"/>
<dbReference type="RefSeq" id="WP_150042978.1">
    <property type="nucleotide sequence ID" value="NZ_OW485601.1"/>
</dbReference>
<dbReference type="PANTHER" id="PTHR43976">
    <property type="entry name" value="SHORT CHAIN DEHYDROGENASE"/>
    <property type="match status" value="1"/>
</dbReference>
<gene>
    <name evidence="2" type="ORF">F1189_21700</name>
</gene>
<dbReference type="InterPro" id="IPR036291">
    <property type="entry name" value="NAD(P)-bd_dom_sf"/>
</dbReference>
<dbReference type="PANTHER" id="PTHR43976:SF20">
    <property type="entry name" value="AGROPINE SYNTHESIS REDUCTASE"/>
    <property type="match status" value="1"/>
</dbReference>
<keyword evidence="3" id="KW-1185">Reference proteome</keyword>